<evidence type="ECO:0000313" key="1">
    <source>
        <dbReference type="EMBL" id="KAI9898170.1"/>
    </source>
</evidence>
<evidence type="ECO:0000313" key="2">
    <source>
        <dbReference type="Proteomes" id="UP001163324"/>
    </source>
</evidence>
<proteinExistence type="predicted"/>
<accession>A0ACC0UXE5</accession>
<dbReference type="EMBL" id="CM047945">
    <property type="protein sequence ID" value="KAI9898170.1"/>
    <property type="molecule type" value="Genomic_DNA"/>
</dbReference>
<name>A0ACC0UXE5_9HYPO</name>
<protein>
    <submittedName>
        <fullName evidence="1">Uncharacterized protein</fullName>
    </submittedName>
</protein>
<keyword evidence="2" id="KW-1185">Reference proteome</keyword>
<comment type="caution">
    <text evidence="1">The sequence shown here is derived from an EMBL/GenBank/DDBJ whole genome shotgun (WGS) entry which is preliminary data.</text>
</comment>
<organism evidence="1 2">
    <name type="scientific">Trichothecium roseum</name>
    <dbReference type="NCBI Taxonomy" id="47278"/>
    <lineage>
        <taxon>Eukaryota</taxon>
        <taxon>Fungi</taxon>
        <taxon>Dikarya</taxon>
        <taxon>Ascomycota</taxon>
        <taxon>Pezizomycotina</taxon>
        <taxon>Sordariomycetes</taxon>
        <taxon>Hypocreomycetidae</taxon>
        <taxon>Hypocreales</taxon>
        <taxon>Hypocreales incertae sedis</taxon>
        <taxon>Trichothecium</taxon>
    </lineage>
</organism>
<sequence length="529" mass="59500">MVKEDARSVSDESESDEGEWLDVEPDEEAVTVVSLFDEQTFTTVSAMLSHCKEKHNFDLVAVARRLKLDFIGVAKLVNFVRSSIKEGSGVPAEVSNSLFEDDAYLKPTLENDTLLFSLDEILESAADENASGQEDAAALLARNRDLEDELEAMRNQFANYRLTVEETLDKRWGDDAELAPKLVLKDSSEYYWESYAAYEIHETMLKDAIRTDAYRDFIYGNKQLFKNKVVLDIGCGTGILSMFCAKAGARQVIAVDKSDIITKARENIFNNGLADTITCLHGTIEDLTLPVDKVDIIVSEWMGYFLLYEAMLPSVLYARDRYLKPDGILAPSSCSMWIAPVADPEYTSDHIAFWRDVYGFDMKAMQEGIYDEARVEVMPKTTICGTPHAFKVLDLHTVTKEELSFTAPWKTQLQRDIDELDGYVIWFDNFFATSRSEPVPEAETSCEAWVKKQQGNVAFSTGPFNHPTHWKQGLLLTTPRNSDKGLSSSQEVTGDITFAPLEDNARALNLTTSWNVAGGEKRSQSWKMK</sequence>
<gene>
    <name evidence="1" type="ORF">N3K66_006530</name>
</gene>
<dbReference type="Proteomes" id="UP001163324">
    <property type="component" value="Chromosome 6"/>
</dbReference>
<reference evidence="1" key="1">
    <citation type="submission" date="2022-10" db="EMBL/GenBank/DDBJ databases">
        <title>Complete Genome of Trichothecium roseum strain YXFP-22015, a Plant Pathogen Isolated from Citrus.</title>
        <authorList>
            <person name="Wang Y."/>
            <person name="Zhu L."/>
        </authorList>
    </citation>
    <scope>NUCLEOTIDE SEQUENCE</scope>
    <source>
        <strain evidence="1">YXFP-22015</strain>
    </source>
</reference>